<feature type="region of interest" description="Disordered" evidence="1">
    <location>
        <begin position="17"/>
        <end position="50"/>
    </location>
</feature>
<gene>
    <name evidence="2" type="ORF">FACUT_14149</name>
</gene>
<dbReference type="AlphaFoldDB" id="A0A8H4J7S5"/>
<accession>A0A8H4J7S5</accession>
<dbReference type="Proteomes" id="UP000536711">
    <property type="component" value="Unassembled WGS sequence"/>
</dbReference>
<sequence length="198" mass="21091">MPILFLLRGTETKAELDFAEKDSPIKGEDVKPGPWPGGSSPDSVKDDGSAAVVGASSSSAILLSSSFSSSPSPPAAAALAAALGGLAVCFPRRRLERLFWTSLTPPFCSTRVDVRPEKREVTLLTCTPFDCKLPLVSPDPPCHFEQLLTAAAESASSARLVARPSTDFDFELPPAPPCHTSKLVGLWSTRCHHLTYLD</sequence>
<organism evidence="2 3">
    <name type="scientific">Fusarium acutatum</name>
    <dbReference type="NCBI Taxonomy" id="78861"/>
    <lineage>
        <taxon>Eukaryota</taxon>
        <taxon>Fungi</taxon>
        <taxon>Dikarya</taxon>
        <taxon>Ascomycota</taxon>
        <taxon>Pezizomycotina</taxon>
        <taxon>Sordariomycetes</taxon>
        <taxon>Hypocreomycetidae</taxon>
        <taxon>Hypocreales</taxon>
        <taxon>Nectriaceae</taxon>
        <taxon>Fusarium</taxon>
        <taxon>Fusarium fujikuroi species complex</taxon>
    </lineage>
</organism>
<evidence type="ECO:0000313" key="2">
    <source>
        <dbReference type="EMBL" id="KAF4414594.1"/>
    </source>
</evidence>
<comment type="caution">
    <text evidence="2">The sequence shown here is derived from an EMBL/GenBank/DDBJ whole genome shotgun (WGS) entry which is preliminary data.</text>
</comment>
<protein>
    <submittedName>
        <fullName evidence="2">Uncharacterized protein</fullName>
    </submittedName>
</protein>
<evidence type="ECO:0000313" key="3">
    <source>
        <dbReference type="Proteomes" id="UP000536711"/>
    </source>
</evidence>
<dbReference type="EMBL" id="JAADJF010000826">
    <property type="protein sequence ID" value="KAF4414594.1"/>
    <property type="molecule type" value="Genomic_DNA"/>
</dbReference>
<feature type="compositionally biased region" description="Basic and acidic residues" evidence="1">
    <location>
        <begin position="17"/>
        <end position="31"/>
    </location>
</feature>
<name>A0A8H4J7S5_9HYPO</name>
<keyword evidence="3" id="KW-1185">Reference proteome</keyword>
<proteinExistence type="predicted"/>
<evidence type="ECO:0000256" key="1">
    <source>
        <dbReference type="SAM" id="MobiDB-lite"/>
    </source>
</evidence>
<dbReference type="OrthoDB" id="5106929at2759"/>
<reference evidence="2 3" key="1">
    <citation type="submission" date="2020-01" db="EMBL/GenBank/DDBJ databases">
        <title>Identification and distribution of gene clusters putatively required for synthesis of sphingolipid metabolism inhibitors in phylogenetically diverse species of the filamentous fungus Fusarium.</title>
        <authorList>
            <person name="Kim H.-S."/>
            <person name="Busman M."/>
            <person name="Brown D.W."/>
            <person name="Divon H."/>
            <person name="Uhlig S."/>
            <person name="Proctor R.H."/>
        </authorList>
    </citation>
    <scope>NUCLEOTIDE SEQUENCE [LARGE SCALE GENOMIC DNA]</scope>
    <source>
        <strain evidence="2 3">NRRL 13308</strain>
    </source>
</reference>